<keyword evidence="5" id="KW-0272">Extracellular matrix</keyword>
<comment type="subcellular location">
    <subcellularLocation>
        <location evidence="2">Cell projection</location>
        <location evidence="2">Cilium</location>
        <location evidence="2">Photoreceptor outer segment</location>
    </subcellularLocation>
    <subcellularLocation>
        <location evidence="1">Photoreceptor inner segment</location>
    </subcellularLocation>
    <subcellularLocation>
        <location evidence="3">Secreted</location>
        <location evidence="3">Extracellular space</location>
        <location evidence="3">Extracellular matrix</location>
        <location evidence="3">Interphotoreceptor matrix</location>
    </subcellularLocation>
</comment>
<keyword evidence="21" id="KW-1185">Reference proteome</keyword>
<keyword evidence="6" id="KW-0358">Heparin-binding</keyword>
<dbReference type="GO" id="GO:0005540">
    <property type="term" value="F:hyaluronic acid binding"/>
    <property type="evidence" value="ECO:0007669"/>
    <property type="project" value="UniProtKB-KW"/>
</dbReference>
<accession>A0AAV1PF44</accession>
<feature type="compositionally biased region" description="Acidic residues" evidence="17">
    <location>
        <begin position="719"/>
        <end position="735"/>
    </location>
</feature>
<evidence type="ECO:0000256" key="3">
    <source>
        <dbReference type="ARBA" id="ARBA00004593"/>
    </source>
</evidence>
<dbReference type="EMBL" id="CAWUFR010000138">
    <property type="protein sequence ID" value="CAK6969569.1"/>
    <property type="molecule type" value="Genomic_DNA"/>
</dbReference>
<dbReference type="GO" id="GO:0001750">
    <property type="term" value="C:photoreceptor outer segment"/>
    <property type="evidence" value="ECO:0007669"/>
    <property type="project" value="UniProtKB-SubCell"/>
</dbReference>
<keyword evidence="12" id="KW-0966">Cell projection</keyword>
<evidence type="ECO:0000256" key="18">
    <source>
        <dbReference type="SAM" id="SignalP"/>
    </source>
</evidence>
<evidence type="ECO:0000256" key="17">
    <source>
        <dbReference type="SAM" id="MobiDB-lite"/>
    </source>
</evidence>
<feature type="chain" id="PRO_5043483178" description="Interphotoreceptor matrix proteoglycan 1" evidence="18">
    <location>
        <begin position="20"/>
        <end position="1942"/>
    </location>
</feature>
<dbReference type="PANTHER" id="PTHR12199">
    <property type="entry name" value="INTERPHOTORECEPTOR MATRIX PROTEOGLYCAN"/>
    <property type="match status" value="1"/>
</dbReference>
<keyword evidence="10" id="KW-0675">Receptor</keyword>
<feature type="region of interest" description="Disordered" evidence="17">
    <location>
        <begin position="1634"/>
        <end position="1653"/>
    </location>
</feature>
<feature type="compositionally biased region" description="Acidic residues" evidence="17">
    <location>
        <begin position="1088"/>
        <end position="1132"/>
    </location>
</feature>
<evidence type="ECO:0000259" key="19">
    <source>
        <dbReference type="PROSITE" id="PS50024"/>
    </source>
</evidence>
<comment type="function">
    <text evidence="16">Chondroitin sulfate-, heparin- and hyaluronan-binding protein. May serve to form a basic macromolecular scaffold comprising the insoluble interphotoreceptor matrix.</text>
</comment>
<evidence type="ECO:0000256" key="8">
    <source>
        <dbReference type="ARBA" id="ARBA00022737"/>
    </source>
</evidence>
<dbReference type="SMART" id="SM00200">
    <property type="entry name" value="SEA"/>
    <property type="match status" value="2"/>
</dbReference>
<name>A0AAV1PF44_SCOSC</name>
<feature type="region of interest" description="Disordered" evidence="17">
    <location>
        <begin position="600"/>
        <end position="622"/>
    </location>
</feature>
<dbReference type="Gene3D" id="3.30.70.960">
    <property type="entry name" value="SEA domain"/>
    <property type="match status" value="2"/>
</dbReference>
<evidence type="ECO:0000256" key="10">
    <source>
        <dbReference type="ARBA" id="ARBA00023170"/>
    </source>
</evidence>
<feature type="compositionally biased region" description="Acidic residues" evidence="17">
    <location>
        <begin position="1637"/>
        <end position="1652"/>
    </location>
</feature>
<dbReference type="InterPro" id="IPR000082">
    <property type="entry name" value="SEA_dom"/>
</dbReference>
<comment type="caution">
    <text evidence="20">The sequence shown here is derived from an EMBL/GenBank/DDBJ whole genome shotgun (WGS) entry which is preliminary data.</text>
</comment>
<evidence type="ECO:0000256" key="7">
    <source>
        <dbReference type="ARBA" id="ARBA00022729"/>
    </source>
</evidence>
<evidence type="ECO:0000256" key="1">
    <source>
        <dbReference type="ARBA" id="ARBA00004437"/>
    </source>
</evidence>
<evidence type="ECO:0000313" key="21">
    <source>
        <dbReference type="Proteomes" id="UP001314229"/>
    </source>
</evidence>
<evidence type="ECO:0000256" key="9">
    <source>
        <dbReference type="ARBA" id="ARBA00022981"/>
    </source>
</evidence>
<dbReference type="GO" id="GO:0007601">
    <property type="term" value="P:visual perception"/>
    <property type="evidence" value="ECO:0007669"/>
    <property type="project" value="InterPro"/>
</dbReference>
<feature type="compositionally biased region" description="Low complexity" evidence="17">
    <location>
        <begin position="1606"/>
        <end position="1618"/>
    </location>
</feature>
<evidence type="ECO:0000256" key="13">
    <source>
        <dbReference type="ARBA" id="ARBA00023290"/>
    </source>
</evidence>
<feature type="region of interest" description="Disordered" evidence="17">
    <location>
        <begin position="655"/>
        <end position="1352"/>
    </location>
</feature>
<evidence type="ECO:0000256" key="14">
    <source>
        <dbReference type="ARBA" id="ARBA00040753"/>
    </source>
</evidence>
<feature type="compositionally biased region" description="Acidic residues" evidence="17">
    <location>
        <begin position="688"/>
        <end position="711"/>
    </location>
</feature>
<dbReference type="InterPro" id="IPR039861">
    <property type="entry name" value="IMPG"/>
</dbReference>
<dbReference type="GO" id="GO:0008201">
    <property type="term" value="F:heparin binding"/>
    <property type="evidence" value="ECO:0007669"/>
    <property type="project" value="UniProtKB-KW"/>
</dbReference>
<evidence type="ECO:0000256" key="6">
    <source>
        <dbReference type="ARBA" id="ARBA00022674"/>
    </source>
</evidence>
<dbReference type="Pfam" id="PF01390">
    <property type="entry name" value="SEA"/>
    <property type="match status" value="2"/>
</dbReference>
<evidence type="ECO:0000256" key="15">
    <source>
        <dbReference type="ARBA" id="ARBA00042018"/>
    </source>
</evidence>
<dbReference type="PROSITE" id="PS50024">
    <property type="entry name" value="SEA"/>
    <property type="match status" value="2"/>
</dbReference>
<dbReference type="InterPro" id="IPR036364">
    <property type="entry name" value="SEA_dom_sf"/>
</dbReference>
<dbReference type="PANTHER" id="PTHR12199:SF3">
    <property type="entry name" value="INTERPHOTORECEPTOR MATRIX PROTEOGLYCAN 1"/>
    <property type="match status" value="1"/>
</dbReference>
<evidence type="ECO:0000256" key="12">
    <source>
        <dbReference type="ARBA" id="ARBA00023273"/>
    </source>
</evidence>
<evidence type="ECO:0000256" key="11">
    <source>
        <dbReference type="ARBA" id="ARBA00023180"/>
    </source>
</evidence>
<feature type="signal peptide" evidence="18">
    <location>
        <begin position="1"/>
        <end position="19"/>
    </location>
</feature>
<keyword evidence="8" id="KW-0677">Repeat</keyword>
<feature type="compositionally biased region" description="Polar residues" evidence="17">
    <location>
        <begin position="211"/>
        <end position="223"/>
    </location>
</feature>
<proteinExistence type="predicted"/>
<feature type="compositionally biased region" description="Acidic residues" evidence="17">
    <location>
        <begin position="768"/>
        <end position="1081"/>
    </location>
</feature>
<feature type="compositionally biased region" description="Acidic residues" evidence="17">
    <location>
        <begin position="745"/>
        <end position="758"/>
    </location>
</feature>
<feature type="compositionally biased region" description="Acidic residues" evidence="17">
    <location>
        <begin position="657"/>
        <end position="671"/>
    </location>
</feature>
<organism evidence="20 21">
    <name type="scientific">Scomber scombrus</name>
    <name type="common">Atlantic mackerel</name>
    <name type="synonym">Scomber vernalis</name>
    <dbReference type="NCBI Taxonomy" id="13677"/>
    <lineage>
        <taxon>Eukaryota</taxon>
        <taxon>Metazoa</taxon>
        <taxon>Chordata</taxon>
        <taxon>Craniata</taxon>
        <taxon>Vertebrata</taxon>
        <taxon>Euteleostomi</taxon>
        <taxon>Actinopterygii</taxon>
        <taxon>Neopterygii</taxon>
        <taxon>Teleostei</taxon>
        <taxon>Neoteleostei</taxon>
        <taxon>Acanthomorphata</taxon>
        <taxon>Pelagiaria</taxon>
        <taxon>Scombriformes</taxon>
        <taxon>Scombridae</taxon>
        <taxon>Scomber</taxon>
    </lineage>
</organism>
<reference evidence="20 21" key="1">
    <citation type="submission" date="2024-01" db="EMBL/GenBank/DDBJ databases">
        <authorList>
            <person name="Alioto T."/>
            <person name="Alioto T."/>
            <person name="Gomez Garrido J."/>
        </authorList>
    </citation>
    <scope>NUCLEOTIDE SEQUENCE [LARGE SCALE GENOMIC DNA]</scope>
</reference>
<feature type="domain" description="SEA" evidence="19">
    <location>
        <begin position="1750"/>
        <end position="1863"/>
    </location>
</feature>
<evidence type="ECO:0000256" key="2">
    <source>
        <dbReference type="ARBA" id="ARBA00004504"/>
    </source>
</evidence>
<evidence type="ECO:0000256" key="4">
    <source>
        <dbReference type="ARBA" id="ARBA00022525"/>
    </source>
</evidence>
<keyword evidence="4" id="KW-0964">Secreted</keyword>
<keyword evidence="7 18" id="KW-0732">Signal</keyword>
<gene>
    <name evidence="20" type="ORF">FSCOSCO3_A016764</name>
</gene>
<feature type="region of interest" description="Disordered" evidence="17">
    <location>
        <begin position="211"/>
        <end position="237"/>
    </location>
</feature>
<feature type="compositionally biased region" description="Basic and acidic residues" evidence="17">
    <location>
        <begin position="1542"/>
        <end position="1563"/>
    </location>
</feature>
<keyword evidence="9" id="KW-0730">Sialic acid</keyword>
<dbReference type="Proteomes" id="UP001314229">
    <property type="component" value="Unassembled WGS sequence"/>
</dbReference>
<evidence type="ECO:0000313" key="20">
    <source>
        <dbReference type="EMBL" id="CAK6969569.1"/>
    </source>
</evidence>
<feature type="compositionally biased region" description="Acidic residues" evidence="17">
    <location>
        <begin position="1140"/>
        <end position="1352"/>
    </location>
</feature>
<keyword evidence="13" id="KW-0373">Hyaluronic acid</keyword>
<protein>
    <recommendedName>
        <fullName evidence="14">Interphotoreceptor matrix proteoglycan 1</fullName>
    </recommendedName>
    <alternativeName>
        <fullName evidence="15">Sialoprotein associated with cones and rods</fullName>
    </alternativeName>
</protein>
<keyword evidence="11" id="KW-0325">Glycoprotein</keyword>
<evidence type="ECO:0000256" key="5">
    <source>
        <dbReference type="ARBA" id="ARBA00022530"/>
    </source>
</evidence>
<dbReference type="SUPFAM" id="SSF82671">
    <property type="entry name" value="SEA domain"/>
    <property type="match status" value="2"/>
</dbReference>
<sequence>MLWEFVLLLLFAFAPQAAGIKDTTTRPDLGVKTESGVGSMRLVELLKSSTHSKGSGSELGRHRSKRSVFLHSGVRICPQETLNEVIASHQAYYQLRVCQEAVWEAFRIFFDRIPGTSEYQKWVHTCQHESLCISDLAKNFSSSEEHMSMIQRKMNRMKDMKPPYRGGMPPPPRRRFPEIAAVPTTTAAASAAPSADPEKVTVSVDVLSPVSASPTPTLDQTQPAAEVEEDSELPNVVPESPVEQVVEFSIDLVDPGYRELLDDPDSPQYIDLAHHLQDQMQHVFDKLPGFKTINVLGIRPGGISVHYSLVFENNSPKINSENSETATSTPQSSADAKLKEMVTKALREEASLPIDLDSLNFQPAHLLPALTSTSSVENVQEPEEAIVDSSEPDSHNEFEVFTDEPEVDKPRLVVPLNPLEKENALVTLLDPTAVPDDEMTAVTGGISESSEQSPAPEDINDESEAIYVSEPEPSNEEGEDEEVLIITHEIETIHHDETGELVRDYFPTPPVTDAPHINISPNLISEEDLTPFDEDSNNPTLDVDWLIPTSQILTTTPAGQESSDLGLQTTTLSAITGQPPTEAIANIEEEVNALPDEEEVDLGAPSHHNPSEASETEMQDVSELETHIELLEPEGELVVEPDEEVLEIWVPTPEQIEVSEAEEENLEESESEGGIPEVSEPEGKVDEVSEQEEESVVENQEPEEMVVDDTGVEEKELEVSEPVEVLETEEIEQGAEPDYGTVGVVEEEENVQEPEEAIVEVSHPTTELETEVSEEAEPEVPEATEPEVSEEAEPEVPEETEPEVPEETEPEVSEETEPEVLEETEPEVPEETVPEVPEETTPEVPEETEPEVPEETVPEDSEETEPEVPEETEPEVPEETEPEVPEETEPEVPEETVPEVSEEAEPEVSEEAEPEVPEEAEPEVPEETEPEVSDETEPEVPEETVPEVPEETEPEVPEETEPEVPEETVPEVSEEAEPEVPEETEPEVSEETEPEVPEETEPEVPEETEPEVSEETGPEVPEETEPEVSEEAEPEVPEETEPEVPEETEPEVPEETEPEVPEETVPEVSEEAEPEVPEETEPEVHEETEPEVPEETEPEVPEETEPEVPEETEPEVSEEAEPEVSEETEPEVPEEKEPEVSEETEHDVPEETEPEVSEEAEPEVPEETEPEVPEEIEPEVSEETEPEVPEETVPDVSEETEPEVPEETEPEVPEETEPEVPEETEPEVSEEAEPDVSEETVPEVSEETVPEVPEETEPEVSEETEPDVSEETVADVPEETEPEVLEEALTEDSEETVPEVPEETVPEVSEETVPDVSEETVAEVPEETVPDVSEETEPEVPEETVIEVSETEAEVVEEEIFDVAKSVEKEEVAEVMEPEDQIVELVDVLTPEEELPGVSEPESEEEVVVEVGEPEEEGFDVLASEKGIVEISEPVLEETITEPPAESIKIVDSSDGIEDLDFGEDAHHVVEDEFLQPVEPHHPHDNMPVIPAAIQPSEGDVGEPDHEYPIIDDFYIEEDVDSVDTQVESDTDAVTTPETAESDLHVETTSDKTEVTTPDKQETSEGTEVEEDLPEETQESDLSPESDISVTEVPVSDFFPTPPATSVNEPEVSSPSPNIDSGLFEVAEESVIPYDPESSEDDNTELEADSEQSEPAVVIIDEDLEEAEENVVESQTSPPAPYEDVIDLAIKDLAVELDQTDVAVTEASQLPDESSGFPLAAEEHPSISVTAPPLVRYLTTPAMTTATHGRELVVFFSLRVTNMDFSEDLFNKTSSEYKSLENTFLDVLLPYLQANLTGFKKLEILNFRKGSVVVNSKMKFTKSVPYNITEAVHCVLEEFCSAAAQKLHIQIDTHSLDIEPADQADPCKFMACDEFSRCMVSRRMKEARCVCKPGYLSVHGSPCQSVCDLQPDYCQEGECHIVPGHGAMCRHKDRYTLPSLAS</sequence>
<feature type="region of interest" description="Disordered" evidence="17">
    <location>
        <begin position="1525"/>
        <end position="1618"/>
    </location>
</feature>
<feature type="domain" description="SEA" evidence="19">
    <location>
        <begin position="242"/>
        <end position="366"/>
    </location>
</feature>
<dbReference type="GO" id="GO:0001917">
    <property type="term" value="C:photoreceptor inner segment"/>
    <property type="evidence" value="ECO:0007669"/>
    <property type="project" value="UniProtKB-SubCell"/>
</dbReference>
<evidence type="ECO:0000256" key="16">
    <source>
        <dbReference type="ARBA" id="ARBA00045407"/>
    </source>
</evidence>
<dbReference type="GO" id="GO:0033165">
    <property type="term" value="C:interphotoreceptor matrix"/>
    <property type="evidence" value="ECO:0007669"/>
    <property type="project" value="UniProtKB-SubCell"/>
</dbReference>
<feature type="compositionally biased region" description="Acidic residues" evidence="17">
    <location>
        <begin position="1565"/>
        <end position="1584"/>
    </location>
</feature>